<dbReference type="PANTHER" id="PTHR30511">
    <property type="entry name" value="ALANINE RACEMASE"/>
    <property type="match status" value="1"/>
</dbReference>
<comment type="caution">
    <text evidence="4">Lacks conserved residue(s) required for the propagation of feature annotation.</text>
</comment>
<name>A0ABS4S5G5_9BACI</name>
<dbReference type="InterPro" id="IPR011079">
    <property type="entry name" value="Ala_racemase_C"/>
</dbReference>
<dbReference type="SUPFAM" id="SSF51419">
    <property type="entry name" value="PLP-binding barrel"/>
    <property type="match status" value="1"/>
</dbReference>
<dbReference type="PRINTS" id="PR00992">
    <property type="entry name" value="ALARACEMASE"/>
</dbReference>
<dbReference type="InterPro" id="IPR000821">
    <property type="entry name" value="Ala_racemase"/>
</dbReference>
<evidence type="ECO:0000256" key="1">
    <source>
        <dbReference type="ARBA" id="ARBA00001933"/>
    </source>
</evidence>
<keyword evidence="3 4" id="KW-0413">Isomerase</keyword>
<proteinExistence type="inferred from homology"/>
<dbReference type="HAMAP" id="MF_01201">
    <property type="entry name" value="Ala_racemase"/>
    <property type="match status" value="1"/>
</dbReference>
<reference evidence="6 7" key="1">
    <citation type="submission" date="2021-03" db="EMBL/GenBank/DDBJ databases">
        <title>Genomic Encyclopedia of Type Strains, Phase IV (KMG-IV): sequencing the most valuable type-strain genomes for metagenomic binning, comparative biology and taxonomic classification.</title>
        <authorList>
            <person name="Goeker M."/>
        </authorList>
    </citation>
    <scope>NUCLEOTIDE SEQUENCE [LARGE SCALE GENOMIC DNA]</scope>
    <source>
        <strain evidence="6 7">DSM 25790</strain>
    </source>
</reference>
<dbReference type="PANTHER" id="PTHR30511:SF0">
    <property type="entry name" value="ALANINE RACEMASE, CATABOLIC-RELATED"/>
    <property type="match status" value="1"/>
</dbReference>
<dbReference type="EMBL" id="JAGIKX010000003">
    <property type="protein sequence ID" value="MBP2256737.1"/>
    <property type="molecule type" value="Genomic_DNA"/>
</dbReference>
<protein>
    <recommendedName>
        <fullName evidence="4">Alanine racemase</fullName>
        <ecNumber evidence="4">5.1.1.1</ecNumber>
    </recommendedName>
</protein>
<comment type="pathway">
    <text evidence="4">Amino-acid biosynthesis; D-alanine biosynthesis; D-alanine from L-alanine: step 1/1.</text>
</comment>
<dbReference type="RefSeq" id="WP_051681492.1">
    <property type="nucleotide sequence ID" value="NZ_JAGIKX010000003.1"/>
</dbReference>
<dbReference type="GO" id="GO:0008784">
    <property type="term" value="F:alanine racemase activity"/>
    <property type="evidence" value="ECO:0007669"/>
    <property type="project" value="UniProtKB-EC"/>
</dbReference>
<feature type="domain" description="Alanine racemase C-terminal" evidence="5">
    <location>
        <begin position="250"/>
        <end position="378"/>
    </location>
</feature>
<gene>
    <name evidence="6" type="ORF">J2Z81_000679</name>
</gene>
<dbReference type="Gene3D" id="2.40.37.10">
    <property type="entry name" value="Lyase, Ornithine Decarboxylase, Chain A, domain 1"/>
    <property type="match status" value="1"/>
</dbReference>
<evidence type="ECO:0000313" key="6">
    <source>
        <dbReference type="EMBL" id="MBP2256737.1"/>
    </source>
</evidence>
<dbReference type="Proteomes" id="UP001519294">
    <property type="component" value="Unassembled WGS sequence"/>
</dbReference>
<dbReference type="EC" id="5.1.1.1" evidence="4"/>
<comment type="caution">
    <text evidence="6">The sequence shown here is derived from an EMBL/GenBank/DDBJ whole genome shotgun (WGS) entry which is preliminary data.</text>
</comment>
<feature type="active site" description="Proton acceptor; specific for D-alanine" evidence="4">
    <location>
        <position position="43"/>
    </location>
</feature>
<keyword evidence="2 4" id="KW-0663">Pyridoxal phosphate</keyword>
<feature type="binding site" evidence="4">
    <location>
        <position position="141"/>
    </location>
    <ligand>
        <name>substrate</name>
    </ligand>
</feature>
<evidence type="ECO:0000259" key="5">
    <source>
        <dbReference type="SMART" id="SM01005"/>
    </source>
</evidence>
<dbReference type="Gene3D" id="3.20.20.10">
    <property type="entry name" value="Alanine racemase"/>
    <property type="match status" value="1"/>
</dbReference>
<dbReference type="InterPro" id="IPR009006">
    <property type="entry name" value="Ala_racemase/Decarboxylase_C"/>
</dbReference>
<dbReference type="Pfam" id="PF00842">
    <property type="entry name" value="Ala_racemase_C"/>
    <property type="match status" value="1"/>
</dbReference>
<dbReference type="CDD" id="cd00430">
    <property type="entry name" value="PLPDE_III_AR"/>
    <property type="match status" value="1"/>
</dbReference>
<comment type="similarity">
    <text evidence="4">Belongs to the alanine racemase family.</text>
</comment>
<sequence length="378" mass="41812">MLKTIVLSAYHPTVAEIDLEAFKENVKTLKQHITSELLLAVVKTNAYGHGIVPISQEAVRVGADRLGVTTVEEGAMLRESGITVPIHILSSIMPRQAEDIVRYHLTASISTFDLAYALSKAAEKRKKIISVHLKIDTGLHRFGVFPREAVNFCKTCYQLPGLEWEGVFTHFSSSDEGDWKKTDQQFEVFRSTVNALKSCGYNFPILHVGGSTIAIEGKPEMRLDMLRPGIALFGYTPAPRQKDKITLKPVMKLKSEIVQVHELPPNTPVGYGGNFITKSKTKIAIVPIGHGDGYKKALVNKGEMLVKGCRAKIIGSISQDQTIIDVTEISDVTEGDEVILLGKQGHEEITARDIAGWMDSIVDEVVSSFTERIRRIYI</sequence>
<dbReference type="Pfam" id="PF01168">
    <property type="entry name" value="Ala_racemase_N"/>
    <property type="match status" value="1"/>
</dbReference>
<comment type="catalytic activity">
    <reaction evidence="4">
        <text>L-alanine = D-alanine</text>
        <dbReference type="Rhea" id="RHEA:20249"/>
        <dbReference type="ChEBI" id="CHEBI:57416"/>
        <dbReference type="ChEBI" id="CHEBI:57972"/>
        <dbReference type="EC" id="5.1.1.1"/>
    </reaction>
</comment>
<feature type="active site" description="Proton acceptor; specific for L-alanine" evidence="4">
    <location>
        <position position="271"/>
    </location>
</feature>
<organism evidence="6 7">
    <name type="scientific">Virgibacillus alimentarius</name>
    <dbReference type="NCBI Taxonomy" id="698769"/>
    <lineage>
        <taxon>Bacteria</taxon>
        <taxon>Bacillati</taxon>
        <taxon>Bacillota</taxon>
        <taxon>Bacilli</taxon>
        <taxon>Bacillales</taxon>
        <taxon>Bacillaceae</taxon>
        <taxon>Virgibacillus</taxon>
    </lineage>
</organism>
<comment type="function">
    <text evidence="4">Catalyzes the interconversion of L-alanine and D-alanine. May also act on other amino acids.</text>
</comment>
<accession>A0ABS4S5G5</accession>
<evidence type="ECO:0000256" key="4">
    <source>
        <dbReference type="HAMAP-Rule" id="MF_01201"/>
    </source>
</evidence>
<dbReference type="NCBIfam" id="TIGR00492">
    <property type="entry name" value="alr"/>
    <property type="match status" value="1"/>
</dbReference>
<dbReference type="SUPFAM" id="SSF50621">
    <property type="entry name" value="Alanine racemase C-terminal domain-like"/>
    <property type="match status" value="1"/>
</dbReference>
<dbReference type="SMART" id="SM01005">
    <property type="entry name" value="Ala_racemase_C"/>
    <property type="match status" value="1"/>
</dbReference>
<dbReference type="InterPro" id="IPR029066">
    <property type="entry name" value="PLP-binding_barrel"/>
</dbReference>
<dbReference type="InterPro" id="IPR001608">
    <property type="entry name" value="Ala_racemase_N"/>
</dbReference>
<evidence type="ECO:0000256" key="3">
    <source>
        <dbReference type="ARBA" id="ARBA00023235"/>
    </source>
</evidence>
<evidence type="ECO:0000313" key="7">
    <source>
        <dbReference type="Proteomes" id="UP001519294"/>
    </source>
</evidence>
<feature type="modified residue" description="N6-(pyridoxal phosphate)lysine" evidence="4">
    <location>
        <position position="43"/>
    </location>
</feature>
<comment type="cofactor">
    <cofactor evidence="1 4">
        <name>pyridoxal 5'-phosphate</name>
        <dbReference type="ChEBI" id="CHEBI:597326"/>
    </cofactor>
</comment>
<keyword evidence="7" id="KW-1185">Reference proteome</keyword>
<evidence type="ECO:0000256" key="2">
    <source>
        <dbReference type="ARBA" id="ARBA00022898"/>
    </source>
</evidence>